<dbReference type="Proteomes" id="UP000625584">
    <property type="component" value="Unassembled WGS sequence"/>
</dbReference>
<dbReference type="EMBL" id="WBNP01027545">
    <property type="protein sequence ID" value="NXP94947.1"/>
    <property type="molecule type" value="Genomic_DNA"/>
</dbReference>
<dbReference type="InterPro" id="IPR018908">
    <property type="entry name" value="TMEM234"/>
</dbReference>
<sequence length="69" mass="7216">LLRAPAGRASGTARCSAGQALALALVAALWGGTAPFLRAAAAGMEELQGRGRLRQLLAELRFLSLNWQV</sequence>
<organism evidence="1 2">
    <name type="scientific">Passerina amoena</name>
    <name type="common">Lazuli bunting</name>
    <dbReference type="NCBI Taxonomy" id="142471"/>
    <lineage>
        <taxon>Eukaryota</taxon>
        <taxon>Metazoa</taxon>
        <taxon>Chordata</taxon>
        <taxon>Craniata</taxon>
        <taxon>Vertebrata</taxon>
        <taxon>Euteleostomi</taxon>
        <taxon>Archelosauria</taxon>
        <taxon>Archosauria</taxon>
        <taxon>Dinosauria</taxon>
        <taxon>Saurischia</taxon>
        <taxon>Theropoda</taxon>
        <taxon>Coelurosauria</taxon>
        <taxon>Aves</taxon>
        <taxon>Neognathae</taxon>
        <taxon>Neoaves</taxon>
        <taxon>Telluraves</taxon>
        <taxon>Australaves</taxon>
        <taxon>Passeriformes</taxon>
        <taxon>Cardinalidae</taxon>
        <taxon>Passerina</taxon>
    </lineage>
</organism>
<name>A0A852DQY7_PASAF</name>
<comment type="caution">
    <text evidence="1">The sequence shown here is derived from an EMBL/GenBank/DDBJ whole genome shotgun (WGS) entry which is preliminary data.</text>
</comment>
<gene>
    <name evidence="1" type="ORF">PASAMO_R14596</name>
</gene>
<dbReference type="Pfam" id="PF10639">
    <property type="entry name" value="TMEM234"/>
    <property type="match status" value="1"/>
</dbReference>
<reference evidence="1" key="1">
    <citation type="submission" date="2019-09" db="EMBL/GenBank/DDBJ databases">
        <title>Bird 10,000 Genomes (B10K) Project - Family phase.</title>
        <authorList>
            <person name="Zhang G."/>
        </authorList>
    </citation>
    <scope>NUCLEOTIDE SEQUENCE</scope>
    <source>
        <strain evidence="1">OUT-0017</strain>
        <tissue evidence="1">Muscle</tissue>
    </source>
</reference>
<evidence type="ECO:0000313" key="2">
    <source>
        <dbReference type="Proteomes" id="UP000625584"/>
    </source>
</evidence>
<keyword evidence="2" id="KW-1185">Reference proteome</keyword>
<protein>
    <submittedName>
        <fullName evidence="1">TM234 protein</fullName>
    </submittedName>
</protein>
<dbReference type="AlphaFoldDB" id="A0A852DQY7"/>
<proteinExistence type="predicted"/>
<feature type="non-terminal residue" evidence="1">
    <location>
        <position position="1"/>
    </location>
</feature>
<evidence type="ECO:0000313" key="1">
    <source>
        <dbReference type="EMBL" id="NXP94947.1"/>
    </source>
</evidence>
<accession>A0A852DQY7</accession>
<feature type="non-terminal residue" evidence="1">
    <location>
        <position position="69"/>
    </location>
</feature>